<keyword evidence="9" id="KW-0223">Dioxygenase</keyword>
<dbReference type="PANTHER" id="PTHR23123">
    <property type="entry name" value="PHD/F-BOX CONTAINING PROTEIN"/>
    <property type="match status" value="1"/>
</dbReference>
<evidence type="ECO:0000256" key="1">
    <source>
        <dbReference type="ARBA" id="ARBA00001954"/>
    </source>
</evidence>
<evidence type="ECO:0000256" key="12">
    <source>
        <dbReference type="ARBA" id="ARBA00023015"/>
    </source>
</evidence>
<sequence length="867" mass="100825">MQSNAQGRRLRKRVKKHYVDDDDDDFFEEVFERPQRWQIADKLSAPDNYQGKFVEELTANEFNLSYVQRTGFPNPIVIKQHRGLGLRVPTSKFTVHDVRTCVGSQRLIDVVHVDTQQSSQMTMKSWTDYYDQPSEKRTQLLNVISLEFSHTKLEQYVESPSIVREIDWVSNAWPHDWQEIQAEYQHNLKQAHMYYPKTRKYALMSVAKCFTDFHIDMGGSSVWYHLLKGKKVFWLIPPTESYLRLYEEWILSRQQNECFFADLCASKDCQMIVLEPDWTFFLPSGWIHAVYTMEDSLVFGGNFLNSFKIPMQIQVWMIERKARIPDRFRYPYFIETMWYVIERYVQCLTGMTYILDDCLEYTQKQQEIDGTNPATPIDSSDLKPCQTSRLLLVNNNNNNNNKDIEQQHQHLTRFELDGLQTLCSLLRKLKEKSVPEDLIQPQQLLETMERLLIDHASDDSQLSITGQSIIHYNYNHQYSFDTTNNQNETETFQGIKRKNSDTNNMQQSSYHHLHSSHQYDALSMQQPTTNVVTLHPSTTVLLSGPLASSNSSNYYSPPPPPPPPPHQQQQQQQHYINNYNQYTPTRSPTQQHYPADKNSTAKDRHKRVRCKQCEPCCRDDCSECVHCKDMPKFGGVGKMKQCCLTKQCIAPILPSTATCQVCLKKKGSRKLSQLKPEEILYECERCMEIHHLPCFHSAHSDASASEGVFSDDIPETWLCPKCITANTPEPPLYKLRPIVRRTLVTTNKGKNGLIELPYSDPSQQQHHILQQQQQQQLQQQQQQQHHYHMYGANMNTNLNYTDPYEIMESEAKKRRLYASMYTANGNIDTPGITTHPSSTMNNNLVPLDDISQSLNDSDLYIPQMFAV</sequence>
<evidence type="ECO:0000313" key="22">
    <source>
        <dbReference type="Proteomes" id="UP000663862"/>
    </source>
</evidence>
<evidence type="ECO:0000256" key="13">
    <source>
        <dbReference type="ARBA" id="ARBA00023163"/>
    </source>
</evidence>
<dbReference type="InterPro" id="IPR050690">
    <property type="entry name" value="JHDM1_Histone_Demethylase"/>
</dbReference>
<evidence type="ECO:0000259" key="20">
    <source>
        <dbReference type="PROSITE" id="PS51184"/>
    </source>
</evidence>
<dbReference type="EC" id="1.14.11.27" evidence="4"/>
<keyword evidence="14" id="KW-0539">Nucleus</keyword>
<feature type="compositionally biased region" description="Polar residues" evidence="17">
    <location>
        <begin position="583"/>
        <end position="592"/>
    </location>
</feature>
<dbReference type="InterPro" id="IPR013083">
    <property type="entry name" value="Znf_RING/FYVE/PHD"/>
</dbReference>
<evidence type="ECO:0000256" key="15">
    <source>
        <dbReference type="ARBA" id="ARBA00047915"/>
    </source>
</evidence>
<keyword evidence="11" id="KW-0408">Iron</keyword>
<evidence type="ECO:0000259" key="18">
    <source>
        <dbReference type="PROSITE" id="PS50016"/>
    </source>
</evidence>
<evidence type="ECO:0000256" key="6">
    <source>
        <dbReference type="ARBA" id="ARBA00022771"/>
    </source>
</evidence>
<evidence type="ECO:0000313" key="21">
    <source>
        <dbReference type="EMBL" id="CAF4281853.1"/>
    </source>
</evidence>
<accession>A0A820GRY0</accession>
<comment type="caution">
    <text evidence="21">The sequence shown here is derived from an EMBL/GenBank/DDBJ whole genome shotgun (WGS) entry which is preliminary data.</text>
</comment>
<dbReference type="CDD" id="cd21743">
    <property type="entry name" value="CTD_KDM2A_2B-like"/>
    <property type="match status" value="1"/>
</dbReference>
<protein>
    <recommendedName>
        <fullName evidence="4">[histone H3]-dimethyl-L-lysine(36) demethylase</fullName>
        <ecNumber evidence="4">1.14.11.27</ecNumber>
    </recommendedName>
</protein>
<dbReference type="Pfam" id="PF02373">
    <property type="entry name" value="JmjC"/>
    <property type="match status" value="1"/>
</dbReference>
<evidence type="ECO:0000256" key="4">
    <source>
        <dbReference type="ARBA" id="ARBA00013246"/>
    </source>
</evidence>
<gene>
    <name evidence="21" type="ORF">TSG867_LOCUS5033</name>
</gene>
<feature type="compositionally biased region" description="Pro residues" evidence="17">
    <location>
        <begin position="556"/>
        <end position="566"/>
    </location>
</feature>
<feature type="compositionally biased region" description="Low complexity" evidence="17">
    <location>
        <begin position="567"/>
        <end position="582"/>
    </location>
</feature>
<reference evidence="21" key="1">
    <citation type="submission" date="2021-02" db="EMBL/GenBank/DDBJ databases">
        <authorList>
            <person name="Nowell W R."/>
        </authorList>
    </citation>
    <scope>NUCLEOTIDE SEQUENCE</scope>
</reference>
<dbReference type="PROSITE" id="PS51184">
    <property type="entry name" value="JMJC"/>
    <property type="match status" value="1"/>
</dbReference>
<dbReference type="SUPFAM" id="SSF51197">
    <property type="entry name" value="Clavaminate synthase-like"/>
    <property type="match status" value="1"/>
</dbReference>
<dbReference type="FunFam" id="2.60.120.650:FF:000005">
    <property type="entry name" value="lysine-specific demethylase 2A isoform X1"/>
    <property type="match status" value="1"/>
</dbReference>
<dbReference type="InterPro" id="IPR002857">
    <property type="entry name" value="Znf_CXXC"/>
</dbReference>
<dbReference type="PROSITE" id="PS51058">
    <property type="entry name" value="ZF_CXXC"/>
    <property type="match status" value="1"/>
</dbReference>
<dbReference type="AlphaFoldDB" id="A0A820GRY0"/>
<organism evidence="21 22">
    <name type="scientific">Rotaria socialis</name>
    <dbReference type="NCBI Taxonomy" id="392032"/>
    <lineage>
        <taxon>Eukaryota</taxon>
        <taxon>Metazoa</taxon>
        <taxon>Spiralia</taxon>
        <taxon>Gnathifera</taxon>
        <taxon>Rotifera</taxon>
        <taxon>Eurotatoria</taxon>
        <taxon>Bdelloidea</taxon>
        <taxon>Philodinida</taxon>
        <taxon>Philodinidae</taxon>
        <taxon>Rotaria</taxon>
    </lineage>
</organism>
<dbReference type="Pfam" id="PF02008">
    <property type="entry name" value="zf-CXXC"/>
    <property type="match status" value="1"/>
</dbReference>
<keyword evidence="8" id="KW-0156">Chromatin regulator</keyword>
<dbReference type="GO" id="GO:0140680">
    <property type="term" value="F:histone H3K36me/H3K36me2 demethylase activity"/>
    <property type="evidence" value="ECO:0007669"/>
    <property type="project" value="UniProtKB-EC"/>
</dbReference>
<evidence type="ECO:0000256" key="17">
    <source>
        <dbReference type="SAM" id="MobiDB-lite"/>
    </source>
</evidence>
<dbReference type="InterPro" id="IPR003347">
    <property type="entry name" value="JmjC_dom"/>
</dbReference>
<dbReference type="Pfam" id="PF17811">
    <property type="entry name" value="JHD"/>
    <property type="match status" value="1"/>
</dbReference>
<feature type="domain" description="PHD-type" evidence="18">
    <location>
        <begin position="656"/>
        <end position="725"/>
    </location>
</feature>
<dbReference type="InterPro" id="IPR019787">
    <property type="entry name" value="Znf_PHD-finger"/>
</dbReference>
<dbReference type="GO" id="GO:0008270">
    <property type="term" value="F:zinc ion binding"/>
    <property type="evidence" value="ECO:0007669"/>
    <property type="project" value="UniProtKB-KW"/>
</dbReference>
<evidence type="ECO:0000256" key="10">
    <source>
        <dbReference type="ARBA" id="ARBA00023002"/>
    </source>
</evidence>
<evidence type="ECO:0000256" key="7">
    <source>
        <dbReference type="ARBA" id="ARBA00022833"/>
    </source>
</evidence>
<keyword evidence="13" id="KW-0804">Transcription</keyword>
<keyword evidence="12" id="KW-0805">Transcription regulation</keyword>
<dbReference type="Pfam" id="PF16866">
    <property type="entry name" value="PHD_4"/>
    <property type="match status" value="1"/>
</dbReference>
<evidence type="ECO:0000259" key="19">
    <source>
        <dbReference type="PROSITE" id="PS51058"/>
    </source>
</evidence>
<dbReference type="Gene3D" id="2.60.120.650">
    <property type="entry name" value="Cupin"/>
    <property type="match status" value="1"/>
</dbReference>
<dbReference type="GO" id="GO:0003677">
    <property type="term" value="F:DNA binding"/>
    <property type="evidence" value="ECO:0007669"/>
    <property type="project" value="InterPro"/>
</dbReference>
<keyword evidence="6 16" id="KW-0863">Zinc-finger</keyword>
<evidence type="ECO:0000256" key="3">
    <source>
        <dbReference type="ARBA" id="ARBA00008037"/>
    </source>
</evidence>
<dbReference type="SMART" id="SM00558">
    <property type="entry name" value="JmjC"/>
    <property type="match status" value="1"/>
</dbReference>
<evidence type="ECO:0000256" key="16">
    <source>
        <dbReference type="PROSITE-ProRule" id="PRU00509"/>
    </source>
</evidence>
<dbReference type="EMBL" id="CAJOBQ010000171">
    <property type="protein sequence ID" value="CAF4281853.1"/>
    <property type="molecule type" value="Genomic_DNA"/>
</dbReference>
<dbReference type="SMART" id="SM00249">
    <property type="entry name" value="PHD"/>
    <property type="match status" value="1"/>
</dbReference>
<dbReference type="GO" id="GO:0005634">
    <property type="term" value="C:nucleus"/>
    <property type="evidence" value="ECO:0007669"/>
    <property type="project" value="UniProtKB-SubCell"/>
</dbReference>
<keyword evidence="5" id="KW-0479">Metal-binding</keyword>
<keyword evidence="10" id="KW-0560">Oxidoreductase</keyword>
<feature type="domain" description="JmjC" evidence="20">
    <location>
        <begin position="148"/>
        <end position="320"/>
    </location>
</feature>
<dbReference type="InterPro" id="IPR041070">
    <property type="entry name" value="JHD"/>
</dbReference>
<comment type="catalytic activity">
    <reaction evidence="15">
        <text>N(6),N(6)-dimethyl-L-lysyl(36)-[histone H3] + 2 2-oxoglutarate + 2 O2 = L-lysyl(36)-[histone H3] + 2 formaldehyde + 2 succinate + 2 CO2</text>
        <dbReference type="Rhea" id="RHEA:42032"/>
        <dbReference type="Rhea" id="RHEA-COMP:9785"/>
        <dbReference type="Rhea" id="RHEA-COMP:9787"/>
        <dbReference type="ChEBI" id="CHEBI:15379"/>
        <dbReference type="ChEBI" id="CHEBI:16526"/>
        <dbReference type="ChEBI" id="CHEBI:16810"/>
        <dbReference type="ChEBI" id="CHEBI:16842"/>
        <dbReference type="ChEBI" id="CHEBI:29969"/>
        <dbReference type="ChEBI" id="CHEBI:30031"/>
        <dbReference type="ChEBI" id="CHEBI:61976"/>
        <dbReference type="EC" id="1.14.11.27"/>
    </reaction>
</comment>
<dbReference type="Gene3D" id="1.20.58.1360">
    <property type="match status" value="1"/>
</dbReference>
<evidence type="ECO:0000256" key="2">
    <source>
        <dbReference type="ARBA" id="ARBA00004123"/>
    </source>
</evidence>
<proteinExistence type="inferred from homology"/>
<evidence type="ECO:0000256" key="5">
    <source>
        <dbReference type="ARBA" id="ARBA00022723"/>
    </source>
</evidence>
<feature type="domain" description="CXXC-type" evidence="19">
    <location>
        <begin position="603"/>
        <end position="649"/>
    </location>
</feature>
<keyword evidence="7" id="KW-0862">Zinc</keyword>
<feature type="region of interest" description="Disordered" evidence="17">
    <location>
        <begin position="542"/>
        <end position="601"/>
    </location>
</feature>
<name>A0A820GRY0_9BILA</name>
<dbReference type="InterPro" id="IPR001965">
    <property type="entry name" value="Znf_PHD"/>
</dbReference>
<dbReference type="Gene3D" id="3.30.40.10">
    <property type="entry name" value="Zinc/RING finger domain, C3HC4 (zinc finger)"/>
    <property type="match status" value="1"/>
</dbReference>
<evidence type="ECO:0000256" key="9">
    <source>
        <dbReference type="ARBA" id="ARBA00022964"/>
    </source>
</evidence>
<comment type="cofactor">
    <cofactor evidence="1">
        <name>Fe(2+)</name>
        <dbReference type="ChEBI" id="CHEBI:29033"/>
    </cofactor>
</comment>
<evidence type="ECO:0000256" key="14">
    <source>
        <dbReference type="ARBA" id="ARBA00023242"/>
    </source>
</evidence>
<dbReference type="PROSITE" id="PS50016">
    <property type="entry name" value="ZF_PHD_2"/>
    <property type="match status" value="1"/>
</dbReference>
<comment type="similarity">
    <text evidence="3">Belongs to the JHDM1 histone demethylase family.</text>
</comment>
<evidence type="ECO:0000256" key="8">
    <source>
        <dbReference type="ARBA" id="ARBA00022853"/>
    </source>
</evidence>
<comment type="subcellular location">
    <subcellularLocation>
        <location evidence="2">Nucleus</location>
    </subcellularLocation>
</comment>
<dbReference type="Proteomes" id="UP000663862">
    <property type="component" value="Unassembled WGS sequence"/>
</dbReference>
<evidence type="ECO:0000256" key="11">
    <source>
        <dbReference type="ARBA" id="ARBA00023004"/>
    </source>
</evidence>